<dbReference type="RefSeq" id="WP_073307662.1">
    <property type="nucleotide sequence ID" value="NZ_FQZI01000001.1"/>
</dbReference>
<dbReference type="InterPro" id="IPR006827">
    <property type="entry name" value="Lant_deHydtase_N"/>
</dbReference>
<dbReference type="EMBL" id="FQZI01000001">
    <property type="protein sequence ID" value="SHI34723.1"/>
    <property type="molecule type" value="Genomic_DNA"/>
</dbReference>
<evidence type="ECO:0000313" key="3">
    <source>
        <dbReference type="EMBL" id="SHI34723.1"/>
    </source>
</evidence>
<dbReference type="Proteomes" id="UP000184488">
    <property type="component" value="Unassembled WGS sequence"/>
</dbReference>
<evidence type="ECO:0000259" key="1">
    <source>
        <dbReference type="Pfam" id="PF04738"/>
    </source>
</evidence>
<dbReference type="InterPro" id="IPR023809">
    <property type="entry name" value="Thiopep_bacteriocin_synth_dom"/>
</dbReference>
<feature type="domain" description="Thiopeptide-type bacteriocin biosynthesis" evidence="2">
    <location>
        <begin position="755"/>
        <end position="1026"/>
    </location>
</feature>
<dbReference type="Pfam" id="PF14028">
    <property type="entry name" value="Lant_dehydr_C"/>
    <property type="match status" value="1"/>
</dbReference>
<dbReference type="STRING" id="415425.SAMN05444363_0166"/>
<organism evidence="3 4">
    <name type="scientific">Flavobacterium terrae</name>
    <dbReference type="NCBI Taxonomy" id="415425"/>
    <lineage>
        <taxon>Bacteria</taxon>
        <taxon>Pseudomonadati</taxon>
        <taxon>Bacteroidota</taxon>
        <taxon>Flavobacteriia</taxon>
        <taxon>Flavobacteriales</taxon>
        <taxon>Flavobacteriaceae</taxon>
        <taxon>Flavobacterium</taxon>
    </lineage>
</organism>
<dbReference type="Pfam" id="PF04738">
    <property type="entry name" value="Lant_dehydr_N"/>
    <property type="match status" value="1"/>
</dbReference>
<keyword evidence="4" id="KW-1185">Reference proteome</keyword>
<protein>
    <submittedName>
        <fullName evidence="3">Thiopeptide-type bacteriocin biosynthesis domain-containing protein</fullName>
    </submittedName>
</protein>
<sequence>MKNYSFTKTAIVRTPLEEKKVDLTWEQIQEIFAKKENREALFLGSPNIYKAMTLWEKGELFQKEDELKNLKGSLYKYASRLANRATPFGMFATVASAQITNEADMNIGSSELIRFTKFDMYFLAILLPEIIKNESIRSVLKLYTNNSAYEVFDKYRYVEYYYKNDVRFHKISEVEKTDYLSLIYTEAKKGIQFNDLVQLLICDDISKNDASEFISKLIENQFIVSELEFTVTGQDYFEKLLQVLEEDRFDFYEAHVIKNLINTLKDKINDLDKNCINDIQYYYEIHEFLTAQLGKEIDITKLFQVDSCRKINNGSLSFKTLKAVRGAITALNKLCSYHENDTLKEFKKNFQERYEEYEQPLIKVLDPDLGVGYGAKSGAKTPLVDNLVLMRNYSGERKFSMDFKKTFLFKKLLEAHKNNWQSIEITDDEIKNFVEDERLYPDTFSVFTNIFTENGKEKINLKTVSGPTANGLIGRFTHLDSQIFTLSNEITEIEKNLSIDKIVAEIVHLPQARTGNILYRSFQREYEIPYLGNASVDQEHQILIEDLLVSVKNNKVILRSKKLNKEIIPRLSNAHNYSSNALPIYHFLCDIQNQESSGFAFSWGALQSEFDFLPRVCYKDIIFSRATWNINKSDIDTLLANDESNAVGIIRAFQKSRNIPNLIYITQGDNEVLINFENEFSCIVFYNMLKGERFLQLKEFLFKEDSITGAYCNEVVLVAHKNLPEKQEQNIQKDLHQFEEINYDVKKSFSIGEQWLYYKFYCGERAGEEILNKVINPLVAELEQKKIMEKWFFIRYYDAQGHHLRFRVLLKDLNLFTDCIKAVKKFTLPFEVNNVIWKTQTDTYLRELQRYGFDSIEATETLFYNDSVSTLQFVDMIEGDEGEKIRWLYSLLSMDHFLNDFGFSFEKRMQLFNVAKTNFGKEFNRSGKLNKQINEYYATHELEIENFLSKVNTHQDYLPIWEVLLKRSKANEEAISFILQMNQENALKIPVEDIVMSYLHMICNRIFISKQRVHEMVVYDFMYKYYSKKLHVIKENKTELETINL</sequence>
<proteinExistence type="predicted"/>
<evidence type="ECO:0000313" key="4">
    <source>
        <dbReference type="Proteomes" id="UP000184488"/>
    </source>
</evidence>
<name>A0A1M6AET6_9FLAO</name>
<feature type="domain" description="Lantibiotic dehydratase N-terminal" evidence="1">
    <location>
        <begin position="35"/>
        <end position="679"/>
    </location>
</feature>
<reference evidence="4" key="1">
    <citation type="submission" date="2016-11" db="EMBL/GenBank/DDBJ databases">
        <authorList>
            <person name="Varghese N."/>
            <person name="Submissions S."/>
        </authorList>
    </citation>
    <scope>NUCLEOTIDE SEQUENCE [LARGE SCALE GENOMIC DNA]</scope>
    <source>
        <strain evidence="4">DSM 18829</strain>
    </source>
</reference>
<evidence type="ECO:0000259" key="2">
    <source>
        <dbReference type="Pfam" id="PF14028"/>
    </source>
</evidence>
<accession>A0A1M6AET6</accession>
<gene>
    <name evidence="3" type="ORF">SAMN05444363_0166</name>
</gene>
<dbReference type="NCBIfam" id="TIGR03891">
    <property type="entry name" value="thiopep_ocin"/>
    <property type="match status" value="1"/>
</dbReference>
<dbReference type="AlphaFoldDB" id="A0A1M6AET6"/>
<dbReference type="OrthoDB" id="1273722at2"/>